<evidence type="ECO:0000313" key="1">
    <source>
        <dbReference type="EMBL" id="WWO60285.1"/>
    </source>
</evidence>
<dbReference type="Proteomes" id="UP001384053">
    <property type="component" value="Segment"/>
</dbReference>
<name>A0ABZ2GYG1_9CAUD</name>
<sequence>MAKEVNNYIRITLPRSMMNHLGVQDAVKELTAYVGGVSRTESVGEWFDGEGARWFDVNYIMQWNFGAPQFPRADMLARRVVDALHKAGEQAVFRERDFNVNGKSKGYRARIIYPTKN</sequence>
<dbReference type="EMBL" id="PP079415">
    <property type="protein sequence ID" value="WWO60285.1"/>
    <property type="molecule type" value="Genomic_DNA"/>
</dbReference>
<reference evidence="1 2" key="1">
    <citation type="submission" date="2024-01" db="EMBL/GenBank/DDBJ databases">
        <title>Novel lytic viruses for Xanthomonas sp. and Stenotrophomonas maltophilia.</title>
        <authorList>
            <person name="Petrzik K."/>
            <person name="Brazdova S."/>
            <person name="Sovova L."/>
            <person name="Neoralova M."/>
        </authorList>
    </citation>
    <scope>NUCLEOTIDE SEQUENCE [LARGE SCALE GENOMIC DNA]</scope>
</reference>
<accession>A0ABZ2GYG1</accession>
<proteinExistence type="predicted"/>
<evidence type="ECO:0000313" key="2">
    <source>
        <dbReference type="Proteomes" id="UP001384053"/>
    </source>
</evidence>
<keyword evidence="2" id="KW-1185">Reference proteome</keyword>
<organism evidence="1 2">
    <name type="scientific">Xanthomonas phage SB4</name>
    <dbReference type="NCBI Taxonomy" id="3117473"/>
    <lineage>
        <taxon>Viruses</taxon>
        <taxon>Duplodnaviria</taxon>
        <taxon>Heunggongvirae</taxon>
        <taxon>Uroviricota</taxon>
        <taxon>Caudoviricetes</taxon>
        <taxon>Autographivirales</taxon>
        <taxon>Autonotataviridae</taxon>
        <taxon>Gujervirinae</taxon>
        <taxon>Ceskevirus</taxon>
        <taxon>Ceskevirus SB4</taxon>
    </lineage>
</organism>
<protein>
    <submittedName>
        <fullName evidence="1">Uncharacterized protein</fullName>
    </submittedName>
</protein>